<dbReference type="PANTHER" id="PTHR30477">
    <property type="entry name" value="ABC-TRANSPORTER METAL-BINDING PROTEIN"/>
    <property type="match status" value="1"/>
</dbReference>
<evidence type="ECO:0000256" key="2">
    <source>
        <dbReference type="ARBA" id="ARBA00008034"/>
    </source>
</evidence>
<gene>
    <name evidence="8" type="ORF">DFE_3096</name>
</gene>
<name>A0A2Z6B2V2_9BACT</name>
<evidence type="ECO:0000256" key="4">
    <source>
        <dbReference type="ARBA" id="ARBA00022989"/>
    </source>
</evidence>
<accession>A0A2Z6B2V2</accession>
<dbReference type="GO" id="GO:0010043">
    <property type="term" value="P:response to zinc ion"/>
    <property type="evidence" value="ECO:0007669"/>
    <property type="project" value="TreeGrafter"/>
</dbReference>
<organism evidence="8 9">
    <name type="scientific">Desulfovibrio ferrophilus</name>
    <dbReference type="NCBI Taxonomy" id="241368"/>
    <lineage>
        <taxon>Bacteria</taxon>
        <taxon>Pseudomonadati</taxon>
        <taxon>Thermodesulfobacteriota</taxon>
        <taxon>Desulfovibrionia</taxon>
        <taxon>Desulfovibrionales</taxon>
        <taxon>Desulfovibrionaceae</taxon>
        <taxon>Desulfovibrio</taxon>
    </lineage>
</organism>
<evidence type="ECO:0000256" key="6">
    <source>
        <dbReference type="RuleBase" id="RU003943"/>
    </source>
</evidence>
<feature type="transmembrane region" description="Helical" evidence="7">
    <location>
        <begin position="220"/>
        <end position="242"/>
    </location>
</feature>
<keyword evidence="5 7" id="KW-0472">Membrane</keyword>
<feature type="transmembrane region" description="Helical" evidence="7">
    <location>
        <begin position="164"/>
        <end position="187"/>
    </location>
</feature>
<dbReference type="RefSeq" id="WP_126380832.1">
    <property type="nucleotide sequence ID" value="NZ_AP017378.1"/>
</dbReference>
<evidence type="ECO:0000256" key="1">
    <source>
        <dbReference type="ARBA" id="ARBA00004141"/>
    </source>
</evidence>
<dbReference type="Proteomes" id="UP000269883">
    <property type="component" value="Chromosome"/>
</dbReference>
<keyword evidence="4 7" id="KW-1133">Transmembrane helix</keyword>
<comment type="subcellular location">
    <subcellularLocation>
        <location evidence="6">Cell membrane</location>
        <topology evidence="6">Multi-pass membrane protein</topology>
    </subcellularLocation>
    <subcellularLocation>
        <location evidence="1">Membrane</location>
        <topology evidence="1">Multi-pass membrane protein</topology>
    </subcellularLocation>
</comment>
<feature type="transmembrane region" description="Helical" evidence="7">
    <location>
        <begin position="64"/>
        <end position="81"/>
    </location>
</feature>
<evidence type="ECO:0000313" key="9">
    <source>
        <dbReference type="Proteomes" id="UP000269883"/>
    </source>
</evidence>
<feature type="transmembrane region" description="Helical" evidence="7">
    <location>
        <begin position="93"/>
        <end position="114"/>
    </location>
</feature>
<dbReference type="CDD" id="cd06550">
    <property type="entry name" value="TM_ABC_iron-siderophores_like"/>
    <property type="match status" value="1"/>
</dbReference>
<dbReference type="KEGG" id="dfl:DFE_3096"/>
<feature type="transmembrane region" description="Helical" evidence="7">
    <location>
        <begin position="248"/>
        <end position="266"/>
    </location>
</feature>
<feature type="transmembrane region" description="Helical" evidence="7">
    <location>
        <begin position="134"/>
        <end position="152"/>
    </location>
</feature>
<dbReference type="Pfam" id="PF00950">
    <property type="entry name" value="ABC-3"/>
    <property type="match status" value="1"/>
</dbReference>
<dbReference type="SUPFAM" id="SSF81345">
    <property type="entry name" value="ABC transporter involved in vitamin B12 uptake, BtuC"/>
    <property type="match status" value="1"/>
</dbReference>
<dbReference type="InterPro" id="IPR001626">
    <property type="entry name" value="ABC_TroCD"/>
</dbReference>
<feature type="transmembrane region" description="Helical" evidence="7">
    <location>
        <begin position="193"/>
        <end position="213"/>
    </location>
</feature>
<feature type="transmembrane region" description="Helical" evidence="7">
    <location>
        <begin position="40"/>
        <end position="58"/>
    </location>
</feature>
<keyword evidence="3 6" id="KW-0812">Transmembrane</keyword>
<dbReference type="AlphaFoldDB" id="A0A2Z6B2V2"/>
<evidence type="ECO:0000313" key="8">
    <source>
        <dbReference type="EMBL" id="BBD09822.1"/>
    </source>
</evidence>
<keyword evidence="6" id="KW-0813">Transport</keyword>
<sequence length="299" mass="31494">MDFSILHYGFMQKAFLAGLLGGVSCAITGVLVVTMRITAIGTCMAHAAFAGALLGMLMGSPDGLAMAFVFSLGVAGLIGPLSDRTDFAPETVVGIVFSAMLGLAFLFIGLMPGPKSKALNLFWGSILTVGKLDLWVMGAVTIILLAALMLFFKEVRAVLCHRSVALAAGIPATAIYYAMLIATGATVTASLRSIGGLLIYSLIINPAAAAYQLSYDLKRIFILAAVFGVVSCWGGLLASYAFDIPSGAVIVMISTLLFVLCTLFSPKKKGLSRRQRLSLNFSGEVQTTSPIAPERNHVR</sequence>
<proteinExistence type="inferred from homology"/>
<keyword evidence="9" id="KW-1185">Reference proteome</keyword>
<protein>
    <submittedName>
        <fullName evidence="8">ABC-type transporter, integral membrane subunit</fullName>
    </submittedName>
</protein>
<reference evidence="8 9" key="1">
    <citation type="journal article" date="2018" name="Sci. Adv.">
        <title>Multi-heme cytochromes provide a pathway for survival in energy-limited environments.</title>
        <authorList>
            <person name="Deng X."/>
            <person name="Dohmae N."/>
            <person name="Nealson K.H."/>
            <person name="Hashimoto K."/>
            <person name="Okamoto A."/>
        </authorList>
    </citation>
    <scope>NUCLEOTIDE SEQUENCE [LARGE SCALE GENOMIC DNA]</scope>
    <source>
        <strain evidence="8 9">IS5</strain>
    </source>
</reference>
<dbReference type="InterPro" id="IPR037294">
    <property type="entry name" value="ABC_BtuC-like"/>
</dbReference>
<comment type="similarity">
    <text evidence="2 6">Belongs to the ABC-3 integral membrane protein family.</text>
</comment>
<evidence type="ECO:0000256" key="7">
    <source>
        <dbReference type="SAM" id="Phobius"/>
    </source>
</evidence>
<dbReference type="PANTHER" id="PTHR30477:SF0">
    <property type="entry name" value="METAL TRANSPORT SYSTEM MEMBRANE PROTEIN TM_0125-RELATED"/>
    <property type="match status" value="1"/>
</dbReference>
<evidence type="ECO:0000256" key="5">
    <source>
        <dbReference type="ARBA" id="ARBA00023136"/>
    </source>
</evidence>
<dbReference type="GO" id="GO:0043190">
    <property type="term" value="C:ATP-binding cassette (ABC) transporter complex"/>
    <property type="evidence" value="ECO:0007669"/>
    <property type="project" value="InterPro"/>
</dbReference>
<evidence type="ECO:0000256" key="3">
    <source>
        <dbReference type="ARBA" id="ARBA00022692"/>
    </source>
</evidence>
<dbReference type="EMBL" id="AP017378">
    <property type="protein sequence ID" value="BBD09822.1"/>
    <property type="molecule type" value="Genomic_DNA"/>
</dbReference>
<dbReference type="OrthoDB" id="9783937at2"/>
<feature type="transmembrane region" description="Helical" evidence="7">
    <location>
        <begin position="14"/>
        <end position="33"/>
    </location>
</feature>
<dbReference type="Gene3D" id="1.10.3470.10">
    <property type="entry name" value="ABC transporter involved in vitamin B12 uptake, BtuC"/>
    <property type="match status" value="1"/>
</dbReference>
<dbReference type="GO" id="GO:0055085">
    <property type="term" value="P:transmembrane transport"/>
    <property type="evidence" value="ECO:0007669"/>
    <property type="project" value="InterPro"/>
</dbReference>